<dbReference type="AlphaFoldDB" id="A0A7X2S7W0"/>
<protein>
    <recommendedName>
        <fullName evidence="3">PepSY domain-containing protein</fullName>
    </recommendedName>
</protein>
<evidence type="ECO:0000313" key="1">
    <source>
        <dbReference type="EMBL" id="MTH54806.1"/>
    </source>
</evidence>
<evidence type="ECO:0008006" key="3">
    <source>
        <dbReference type="Google" id="ProtNLM"/>
    </source>
</evidence>
<sequence>MKIVKAVLAAGLAVFMICEFFGEELSNAAGFKSALQHEVLADQEVTKDEALLLVVDHLKRGGKQEAGATFVVENNREYICRASWVEDGTAASGAEELTYSVNRMTGTVKLLEIK</sequence>
<gene>
    <name evidence="1" type="ORF">GKZ89_15490</name>
</gene>
<comment type="caution">
    <text evidence="1">The sequence shown here is derived from an EMBL/GenBank/DDBJ whole genome shotgun (WGS) entry which is preliminary data.</text>
</comment>
<evidence type="ECO:0000313" key="2">
    <source>
        <dbReference type="Proteomes" id="UP000434639"/>
    </source>
</evidence>
<proteinExistence type="predicted"/>
<dbReference type="EMBL" id="WMIB01000018">
    <property type="protein sequence ID" value="MTH54806.1"/>
    <property type="molecule type" value="Genomic_DNA"/>
</dbReference>
<reference evidence="1 2" key="1">
    <citation type="journal article" date="2017" name="Int. J. Syst. Evol. Microbiol.">
        <title>Bacillus mangrovi sp. nov., isolated from a sediment sample from a mangrove forest.</title>
        <authorList>
            <person name="Gupta V."/>
            <person name="Singh P.K."/>
            <person name="Korpole S."/>
            <person name="Tanuku N.R.S."/>
            <person name="Pinnaka A.K."/>
        </authorList>
    </citation>
    <scope>NUCLEOTIDE SEQUENCE [LARGE SCALE GENOMIC DNA]</scope>
    <source>
        <strain evidence="1 2">KCTC 33872</strain>
    </source>
</reference>
<dbReference type="RefSeq" id="WP_155113315.1">
    <property type="nucleotide sequence ID" value="NZ_WMIB01000018.1"/>
</dbReference>
<dbReference type="OrthoDB" id="2883874at2"/>
<name>A0A7X2S7W0_9BACI</name>
<accession>A0A7X2S7W0</accession>
<keyword evidence="2" id="KW-1185">Reference proteome</keyword>
<organism evidence="1 2">
    <name type="scientific">Metabacillus mangrovi</name>
    <dbReference type="NCBI Taxonomy" id="1491830"/>
    <lineage>
        <taxon>Bacteria</taxon>
        <taxon>Bacillati</taxon>
        <taxon>Bacillota</taxon>
        <taxon>Bacilli</taxon>
        <taxon>Bacillales</taxon>
        <taxon>Bacillaceae</taxon>
        <taxon>Metabacillus</taxon>
    </lineage>
</organism>
<dbReference type="Proteomes" id="UP000434639">
    <property type="component" value="Unassembled WGS sequence"/>
</dbReference>